<dbReference type="EMBL" id="FNNI01000004">
    <property type="protein sequence ID" value="SDX15476.1"/>
    <property type="molecule type" value="Genomic_DNA"/>
</dbReference>
<dbReference type="SUPFAM" id="SSF51197">
    <property type="entry name" value="Clavaminate synthase-like"/>
    <property type="match status" value="1"/>
</dbReference>
<dbReference type="InterPro" id="IPR047128">
    <property type="entry name" value="PhyH"/>
</dbReference>
<evidence type="ECO:0000313" key="1">
    <source>
        <dbReference type="EMBL" id="SDX15476.1"/>
    </source>
</evidence>
<sequence>MTQLQPKLVAASTPPKGDIAAFATLCEQWPSQHDYPTADRIEARIPIYAGDQLRQREGDITLRQGLLTEWHRCLLEGPGVMVIENLYADTSVIDAATQCFLSIIETEKTEGGRGDHFAPSGSNDRIWNAFQKHAETDPEGFLDYYSNPLLDWICEAWLGPFYQITSQVNVVNPGGRAQQPHRDYHLGFQTDETVRRFPISMQHASQLLTLQGAIAHGDMPIETGPTQLLPYSQQYPQGYMSYRDPSFQDHFAEYHVQLPLGKGDGLFFSPALFHAAGENDSRDQRRMANLLQVSSAFGRTMETVDTRHLVEVSYDSLKRRVAREGNSPAIQAFIAAVAEGYSFPANLDKTPPEGGMAPESQQQLLRRALQEDWSLMRLQDALQYKEAARRA</sequence>
<name>A0A1H2ZDN8_9GAMM</name>
<keyword evidence="1" id="KW-0560">Oxidoreductase</keyword>
<dbReference type="OrthoDB" id="3562306at2"/>
<accession>A0A1H2ZDN8</accession>
<dbReference type="Pfam" id="PF05721">
    <property type="entry name" value="PhyH"/>
    <property type="match status" value="1"/>
</dbReference>
<organism evidence="1 2">
    <name type="scientific">Aidingimonas halophila</name>
    <dbReference type="NCBI Taxonomy" id="574349"/>
    <lineage>
        <taxon>Bacteria</taxon>
        <taxon>Pseudomonadati</taxon>
        <taxon>Pseudomonadota</taxon>
        <taxon>Gammaproteobacteria</taxon>
        <taxon>Oceanospirillales</taxon>
        <taxon>Halomonadaceae</taxon>
        <taxon>Aidingimonas</taxon>
    </lineage>
</organism>
<dbReference type="PANTHER" id="PTHR21308">
    <property type="entry name" value="PHYTANOYL-COA ALPHA-HYDROXYLASE"/>
    <property type="match status" value="1"/>
</dbReference>
<proteinExistence type="predicted"/>
<dbReference type="InterPro" id="IPR008775">
    <property type="entry name" value="Phytyl_CoA_dOase-like"/>
</dbReference>
<dbReference type="GO" id="GO:0001561">
    <property type="term" value="P:fatty acid alpha-oxidation"/>
    <property type="evidence" value="ECO:0007669"/>
    <property type="project" value="InterPro"/>
</dbReference>
<dbReference type="STRING" id="574349.SAMN05443545_104113"/>
<reference evidence="1 2" key="1">
    <citation type="submission" date="2016-10" db="EMBL/GenBank/DDBJ databases">
        <authorList>
            <person name="de Groot N.N."/>
        </authorList>
    </citation>
    <scope>NUCLEOTIDE SEQUENCE [LARGE SCALE GENOMIC DNA]</scope>
    <source>
        <strain evidence="1 2">DSM 19219</strain>
    </source>
</reference>
<dbReference type="AlphaFoldDB" id="A0A1H2ZDN8"/>
<protein>
    <submittedName>
        <fullName evidence="1">Ectoine hydroxylase-related dioxygenase, phytanoyl-CoA dioxygenase (PhyH) family</fullName>
    </submittedName>
</protein>
<dbReference type="Proteomes" id="UP000198500">
    <property type="component" value="Unassembled WGS sequence"/>
</dbReference>
<evidence type="ECO:0000313" key="2">
    <source>
        <dbReference type="Proteomes" id="UP000198500"/>
    </source>
</evidence>
<gene>
    <name evidence="1" type="ORF">SAMN05443545_104113</name>
</gene>
<dbReference type="GO" id="GO:0048244">
    <property type="term" value="F:phytanoyl-CoA dioxygenase activity"/>
    <property type="evidence" value="ECO:0007669"/>
    <property type="project" value="InterPro"/>
</dbReference>
<dbReference type="Gene3D" id="2.60.120.620">
    <property type="entry name" value="q2cbj1_9rhob like domain"/>
    <property type="match status" value="1"/>
</dbReference>
<dbReference type="RefSeq" id="WP_092569134.1">
    <property type="nucleotide sequence ID" value="NZ_BMXH01000001.1"/>
</dbReference>
<dbReference type="PANTHER" id="PTHR21308:SF8">
    <property type="entry name" value="PHYTANOYL-COA DIOXYGENASE FAMILY PROTEIN (AFU_ORTHOLOGUE AFUA_2G09620)"/>
    <property type="match status" value="1"/>
</dbReference>
<keyword evidence="1" id="KW-0223">Dioxygenase</keyword>
<keyword evidence="2" id="KW-1185">Reference proteome</keyword>